<comment type="caution">
    <text evidence="1">The sequence shown here is derived from an EMBL/GenBank/DDBJ whole genome shotgun (WGS) entry which is preliminary data.</text>
</comment>
<dbReference type="OrthoDB" id="3243439at2759"/>
<dbReference type="AlphaFoldDB" id="A0A4Z0A3J1"/>
<organism evidence="1 2">
    <name type="scientific">Hericium alpestre</name>
    <dbReference type="NCBI Taxonomy" id="135208"/>
    <lineage>
        <taxon>Eukaryota</taxon>
        <taxon>Fungi</taxon>
        <taxon>Dikarya</taxon>
        <taxon>Basidiomycota</taxon>
        <taxon>Agaricomycotina</taxon>
        <taxon>Agaricomycetes</taxon>
        <taxon>Russulales</taxon>
        <taxon>Hericiaceae</taxon>
        <taxon>Hericium</taxon>
    </lineage>
</organism>
<accession>A0A4Z0A3J1</accession>
<evidence type="ECO:0000313" key="2">
    <source>
        <dbReference type="Proteomes" id="UP000298061"/>
    </source>
</evidence>
<gene>
    <name evidence="1" type="ORF">EWM64_g2427</name>
</gene>
<keyword evidence="2" id="KW-1185">Reference proteome</keyword>
<dbReference type="EMBL" id="SFCI01000195">
    <property type="protein sequence ID" value="TFY81586.1"/>
    <property type="molecule type" value="Genomic_DNA"/>
</dbReference>
<sequence length="72" mass="8699">MVYPGKVHPSIRQAAREIKNYNSRDRKEIYRIARMLPDVVVFRDTFVWTPTYRDIWTRWLDTKGPDIAIVFE</sequence>
<reference evidence="1 2" key="1">
    <citation type="submission" date="2019-02" db="EMBL/GenBank/DDBJ databases">
        <title>Genome sequencing of the rare red list fungi Hericium alpestre (H. flagellum).</title>
        <authorList>
            <person name="Buettner E."/>
            <person name="Kellner H."/>
        </authorList>
    </citation>
    <scope>NUCLEOTIDE SEQUENCE [LARGE SCALE GENOMIC DNA]</scope>
    <source>
        <strain evidence="1 2">DSM 108284</strain>
    </source>
</reference>
<proteinExistence type="predicted"/>
<evidence type="ECO:0000313" key="1">
    <source>
        <dbReference type="EMBL" id="TFY81586.1"/>
    </source>
</evidence>
<dbReference type="Proteomes" id="UP000298061">
    <property type="component" value="Unassembled WGS sequence"/>
</dbReference>
<name>A0A4Z0A3J1_9AGAM</name>
<protein>
    <submittedName>
        <fullName evidence="1">Uncharacterized protein</fullName>
    </submittedName>
</protein>